<name>A0AAX4K0Z8_9TREE</name>
<dbReference type="SUPFAM" id="SSF54843">
    <property type="entry name" value="Ribosomal protein L22"/>
    <property type="match status" value="1"/>
</dbReference>
<evidence type="ECO:0000313" key="7">
    <source>
        <dbReference type="Proteomes" id="UP001355207"/>
    </source>
</evidence>
<dbReference type="InterPro" id="IPR047867">
    <property type="entry name" value="Ribosomal_uL22_bac/org-type"/>
</dbReference>
<dbReference type="GeneID" id="91096451"/>
<dbReference type="GO" id="GO:0006412">
    <property type="term" value="P:translation"/>
    <property type="evidence" value="ECO:0007669"/>
    <property type="project" value="InterPro"/>
</dbReference>
<keyword evidence="2 4" id="KW-0689">Ribosomal protein</keyword>
<organism evidence="6 7">
    <name type="scientific">Kwoniella dendrophila CBS 6074</name>
    <dbReference type="NCBI Taxonomy" id="1295534"/>
    <lineage>
        <taxon>Eukaryota</taxon>
        <taxon>Fungi</taxon>
        <taxon>Dikarya</taxon>
        <taxon>Basidiomycota</taxon>
        <taxon>Agaricomycotina</taxon>
        <taxon>Tremellomycetes</taxon>
        <taxon>Tremellales</taxon>
        <taxon>Cryptococcaceae</taxon>
        <taxon>Kwoniella</taxon>
    </lineage>
</organism>
<evidence type="ECO:0000256" key="5">
    <source>
        <dbReference type="SAM" id="MobiDB-lite"/>
    </source>
</evidence>
<feature type="region of interest" description="Disordered" evidence="5">
    <location>
        <begin position="59"/>
        <end position="126"/>
    </location>
</feature>
<evidence type="ECO:0000313" key="6">
    <source>
        <dbReference type="EMBL" id="WWC90844.1"/>
    </source>
</evidence>
<evidence type="ECO:0008006" key="8">
    <source>
        <dbReference type="Google" id="ProtNLM"/>
    </source>
</evidence>
<dbReference type="GO" id="GO:0005762">
    <property type="term" value="C:mitochondrial large ribosomal subunit"/>
    <property type="evidence" value="ECO:0007669"/>
    <property type="project" value="TreeGrafter"/>
</dbReference>
<dbReference type="AlphaFoldDB" id="A0AAX4K0Z8"/>
<gene>
    <name evidence="6" type="ORF">L201_005781</name>
</gene>
<dbReference type="PANTHER" id="PTHR13501">
    <property type="entry name" value="CHLOROPLAST 50S RIBOSOMAL PROTEIN L22-RELATED"/>
    <property type="match status" value="1"/>
</dbReference>
<dbReference type="GO" id="GO:0003735">
    <property type="term" value="F:structural constituent of ribosome"/>
    <property type="evidence" value="ECO:0007669"/>
    <property type="project" value="InterPro"/>
</dbReference>
<comment type="similarity">
    <text evidence="1 4">Belongs to the universal ribosomal protein uL22 family.</text>
</comment>
<dbReference type="InterPro" id="IPR001063">
    <property type="entry name" value="Ribosomal_uL22"/>
</dbReference>
<reference evidence="6 7" key="1">
    <citation type="submission" date="2024-01" db="EMBL/GenBank/DDBJ databases">
        <title>Comparative genomics of Cryptococcus and Kwoniella reveals pathogenesis evolution and contrasting modes of karyotype evolution via chromosome fusion or intercentromeric recombination.</title>
        <authorList>
            <person name="Coelho M.A."/>
            <person name="David-Palma M."/>
            <person name="Shea T."/>
            <person name="Bowers K."/>
            <person name="McGinley-Smith S."/>
            <person name="Mohammad A.W."/>
            <person name="Gnirke A."/>
            <person name="Yurkov A.M."/>
            <person name="Nowrousian M."/>
            <person name="Sun S."/>
            <person name="Cuomo C.A."/>
            <person name="Heitman J."/>
        </authorList>
    </citation>
    <scope>NUCLEOTIDE SEQUENCE [LARGE SCALE GENOMIC DNA]</scope>
    <source>
        <strain evidence="6 7">CBS 6074</strain>
    </source>
</reference>
<evidence type="ECO:0000256" key="1">
    <source>
        <dbReference type="ARBA" id="ARBA00009451"/>
    </source>
</evidence>
<evidence type="ECO:0000256" key="4">
    <source>
        <dbReference type="RuleBase" id="RU004005"/>
    </source>
</evidence>
<dbReference type="PANTHER" id="PTHR13501:SF8">
    <property type="entry name" value="LARGE RIBOSOMAL SUBUNIT PROTEIN UL22M"/>
    <property type="match status" value="1"/>
</dbReference>
<dbReference type="Pfam" id="PF00237">
    <property type="entry name" value="Ribosomal_L22"/>
    <property type="match status" value="1"/>
</dbReference>
<accession>A0AAX4K0Z8</accession>
<evidence type="ECO:0000256" key="3">
    <source>
        <dbReference type="ARBA" id="ARBA00023274"/>
    </source>
</evidence>
<evidence type="ECO:0000256" key="2">
    <source>
        <dbReference type="ARBA" id="ARBA00022980"/>
    </source>
</evidence>
<dbReference type="Gene3D" id="3.90.470.10">
    <property type="entry name" value="Ribosomal protein L22/L17"/>
    <property type="match status" value="1"/>
</dbReference>
<protein>
    <recommendedName>
        <fullName evidence="8">50S small subunit ribosomal protein L22</fullName>
    </recommendedName>
</protein>
<dbReference type="Proteomes" id="UP001355207">
    <property type="component" value="Chromosome 7"/>
</dbReference>
<dbReference type="InterPro" id="IPR036394">
    <property type="entry name" value="Ribosomal_uL22_sf"/>
</dbReference>
<sequence length="276" mass="31379">MARPLRSIFTVAQTSIAGPSSLRPLNPALKVTSPHQHQVRTAFNLSAWDRYLPKLPRWTSEEDEKSAKASTTESKSEGGVTMSEEKGQSTDGANGEGSTGGLFDEYSKTDEKEDIQRKRRKRGDVPWTEHKYSSALHKISHRKLNDLSRQISNLPIDEAIVQMQFSEKRSSKWIKSTLALARDHAIDKNLDRSKLIVAETWVSKGPKISRLDIKGRGKYGIKHHPQSKIHVLLKEGKTQQEKFEEKFQKDLRKVRSAGIVREDGKIRRKVVSGWTW</sequence>
<feature type="compositionally biased region" description="Basic and acidic residues" evidence="5">
    <location>
        <begin position="105"/>
        <end position="116"/>
    </location>
</feature>
<keyword evidence="7" id="KW-1185">Reference proteome</keyword>
<dbReference type="RefSeq" id="XP_066077607.1">
    <property type="nucleotide sequence ID" value="XM_066221510.1"/>
</dbReference>
<keyword evidence="3 4" id="KW-0687">Ribonucleoprotein</keyword>
<dbReference type="EMBL" id="CP144104">
    <property type="protein sequence ID" value="WWC90844.1"/>
    <property type="molecule type" value="Genomic_DNA"/>
</dbReference>
<proteinExistence type="inferred from homology"/>